<accession>A0A562QXF7</accession>
<comment type="similarity">
    <text evidence="2 14 15">Belongs to the TonB-dependent receptor family.</text>
</comment>
<dbReference type="GO" id="GO:0009279">
    <property type="term" value="C:cell outer membrane"/>
    <property type="evidence" value="ECO:0007669"/>
    <property type="project" value="UniProtKB-SubCell"/>
</dbReference>
<evidence type="ECO:0000256" key="9">
    <source>
        <dbReference type="ARBA" id="ARBA00023065"/>
    </source>
</evidence>
<sequence length="773" mass="83078">MAHIKSRKHPARLPMSTVLATLLLPAAAIHAGAHAAEPQSEKKMTEVVVEGAQENDFKAERASSPKYTEKLVDTPQTITVIKKELFEQQNATTLTDALRNTPGVGAFFLGENGNTNTGDAIFLRGFDSSSAIFVDGVRDIGSVSRDVFNTEQIEVLKGPAGTDNGRGSPTGSINLSSKQASLEDATSGSIMGGSGKQKRATADINRVLNADRGIAFRLNLMVQDSGNPARDVVESKRWGVAPTLAFGLGTPTRVHLSHLHVKQDNIPDGGVPTIGLPGYTSPDSNNANPVLRRPFLNSAPAVDPQGFYGHVTDHDDVKGDQTTVRIDHDFAPNLRLQNTSRYGKTDQNYLLTAFMMGGASTNATTGVVTPSNLITPNPNDPSTWLLRRTTRTFRDAENKILANQTVMTWDVTTGAVQHTIVGGIDVISEKQNTYLHAGGGTLADTPLYAPNPRALLTGWNDTRTGAGTRGTTDTQAFYLFDTVKIGEQWIVSGGVRADHYDTDYLSTTLTGTTLTATTLNANDTLTTGKLSVLYKPTPNSSVYATIANSKQPPGGANFSLSSAANSASNPNLDPQETTTKEIGTKWDLAGQKLTVTAAYYRTDVKNELEQDPTDATRYYQNGKKRVEGLELGVQGEILPGWLVNAGYTHMKTSIEAGRLTTANGENGLTYTPKDAFTSWTSYQLPFGLQVGGGVRYSGELLRGTDGAVGTPAYAKSYWVGDLFAAYQLTKNVDLRLNVFNVTDEEYVAAINKSGYRYTPGAPRSASLTANFRF</sequence>
<dbReference type="InterPro" id="IPR010105">
    <property type="entry name" value="TonB_sidphr_rcpt"/>
</dbReference>
<dbReference type="SUPFAM" id="SSF56935">
    <property type="entry name" value="Porins"/>
    <property type="match status" value="1"/>
</dbReference>
<keyword evidence="8" id="KW-0408">Iron</keyword>
<dbReference type="OrthoDB" id="9790771at2"/>
<organism evidence="20 21">
    <name type="scientific">Pseudoduganella lurida</name>
    <dbReference type="NCBI Taxonomy" id="1036180"/>
    <lineage>
        <taxon>Bacteria</taxon>
        <taxon>Pseudomonadati</taxon>
        <taxon>Pseudomonadota</taxon>
        <taxon>Betaproteobacteria</taxon>
        <taxon>Burkholderiales</taxon>
        <taxon>Oxalobacteraceae</taxon>
        <taxon>Telluria group</taxon>
        <taxon>Pseudoduganella</taxon>
    </lineage>
</organism>
<name>A0A562QXF7_9BURK</name>
<keyword evidence="12 20" id="KW-0675">Receptor</keyword>
<evidence type="ECO:0000256" key="10">
    <source>
        <dbReference type="ARBA" id="ARBA00023077"/>
    </source>
</evidence>
<dbReference type="InterPro" id="IPR012910">
    <property type="entry name" value="Plug_dom"/>
</dbReference>
<evidence type="ECO:0000256" key="6">
    <source>
        <dbReference type="ARBA" id="ARBA00022692"/>
    </source>
</evidence>
<keyword evidence="11 14" id="KW-0472">Membrane</keyword>
<keyword evidence="21" id="KW-1185">Reference proteome</keyword>
<keyword evidence="13 14" id="KW-0998">Cell outer membrane</keyword>
<feature type="domain" description="TonB-dependent receptor-like beta-barrel" evidence="18">
    <location>
        <begin position="278"/>
        <end position="741"/>
    </location>
</feature>
<dbReference type="NCBIfam" id="TIGR01783">
    <property type="entry name" value="TonB-siderophor"/>
    <property type="match status" value="1"/>
</dbReference>
<evidence type="ECO:0000256" key="17">
    <source>
        <dbReference type="SAM" id="SignalP"/>
    </source>
</evidence>
<keyword evidence="9" id="KW-0406">Ion transport</keyword>
<dbReference type="PANTHER" id="PTHR32552">
    <property type="entry name" value="FERRICHROME IRON RECEPTOR-RELATED"/>
    <property type="match status" value="1"/>
</dbReference>
<dbReference type="GO" id="GO:0015344">
    <property type="term" value="F:siderophore uptake transmembrane transporter activity"/>
    <property type="evidence" value="ECO:0007669"/>
    <property type="project" value="TreeGrafter"/>
</dbReference>
<dbReference type="AlphaFoldDB" id="A0A562QXF7"/>
<feature type="domain" description="TonB-dependent receptor plug" evidence="19">
    <location>
        <begin position="71"/>
        <end position="171"/>
    </location>
</feature>
<keyword evidence="4 14" id="KW-1134">Transmembrane beta strand</keyword>
<evidence type="ECO:0000256" key="8">
    <source>
        <dbReference type="ARBA" id="ARBA00023004"/>
    </source>
</evidence>
<evidence type="ECO:0000256" key="16">
    <source>
        <dbReference type="SAM" id="MobiDB-lite"/>
    </source>
</evidence>
<evidence type="ECO:0000256" key="3">
    <source>
        <dbReference type="ARBA" id="ARBA00022448"/>
    </source>
</evidence>
<evidence type="ECO:0000259" key="19">
    <source>
        <dbReference type="Pfam" id="PF07715"/>
    </source>
</evidence>
<evidence type="ECO:0000256" key="12">
    <source>
        <dbReference type="ARBA" id="ARBA00023170"/>
    </source>
</evidence>
<dbReference type="InterPro" id="IPR036942">
    <property type="entry name" value="Beta-barrel_TonB_sf"/>
</dbReference>
<protein>
    <submittedName>
        <fullName evidence="20">Catecholate siderophore receptor</fullName>
    </submittedName>
</protein>
<evidence type="ECO:0000256" key="13">
    <source>
        <dbReference type="ARBA" id="ARBA00023237"/>
    </source>
</evidence>
<feature type="region of interest" description="Disordered" evidence="16">
    <location>
        <begin position="157"/>
        <end position="179"/>
    </location>
</feature>
<dbReference type="NCBIfam" id="NF007349">
    <property type="entry name" value="PRK09840.1"/>
    <property type="match status" value="1"/>
</dbReference>
<keyword evidence="10 15" id="KW-0798">TonB box</keyword>
<evidence type="ECO:0000313" key="20">
    <source>
        <dbReference type="EMBL" id="TWI61521.1"/>
    </source>
</evidence>
<keyword evidence="7 17" id="KW-0732">Signal</keyword>
<evidence type="ECO:0000256" key="5">
    <source>
        <dbReference type="ARBA" id="ARBA00022496"/>
    </source>
</evidence>
<evidence type="ECO:0000256" key="4">
    <source>
        <dbReference type="ARBA" id="ARBA00022452"/>
    </source>
</evidence>
<proteinExistence type="inferred from homology"/>
<dbReference type="PANTHER" id="PTHR32552:SF89">
    <property type="entry name" value="CATECHOLATE SIDEROPHORE RECEPTOR FIU"/>
    <property type="match status" value="1"/>
</dbReference>
<keyword evidence="3 14" id="KW-0813">Transport</keyword>
<evidence type="ECO:0000256" key="7">
    <source>
        <dbReference type="ARBA" id="ARBA00022729"/>
    </source>
</evidence>
<comment type="subcellular location">
    <subcellularLocation>
        <location evidence="1 14">Cell outer membrane</location>
        <topology evidence="1 14">Multi-pass membrane protein</topology>
    </subcellularLocation>
</comment>
<feature type="region of interest" description="Disordered" evidence="16">
    <location>
        <begin position="554"/>
        <end position="584"/>
    </location>
</feature>
<dbReference type="PROSITE" id="PS52016">
    <property type="entry name" value="TONB_DEPENDENT_REC_3"/>
    <property type="match status" value="1"/>
</dbReference>
<dbReference type="CDD" id="cd01347">
    <property type="entry name" value="ligand_gated_channel"/>
    <property type="match status" value="1"/>
</dbReference>
<evidence type="ECO:0000313" key="21">
    <source>
        <dbReference type="Proteomes" id="UP000318431"/>
    </source>
</evidence>
<feature type="compositionally biased region" description="Polar residues" evidence="16">
    <location>
        <begin position="165"/>
        <end position="179"/>
    </location>
</feature>
<gene>
    <name evidence="20" type="ORF">IP91_04601</name>
</gene>
<dbReference type="Gene3D" id="2.170.130.10">
    <property type="entry name" value="TonB-dependent receptor, plug domain"/>
    <property type="match status" value="1"/>
</dbReference>
<evidence type="ECO:0000256" key="2">
    <source>
        <dbReference type="ARBA" id="ARBA00009810"/>
    </source>
</evidence>
<feature type="compositionally biased region" description="Low complexity" evidence="16">
    <location>
        <begin position="556"/>
        <end position="571"/>
    </location>
</feature>
<dbReference type="RefSeq" id="WP_145652392.1">
    <property type="nucleotide sequence ID" value="NZ_VLLB01000011.1"/>
</dbReference>
<evidence type="ECO:0000256" key="11">
    <source>
        <dbReference type="ARBA" id="ARBA00023136"/>
    </source>
</evidence>
<dbReference type="InterPro" id="IPR000531">
    <property type="entry name" value="Beta-barrel_TonB"/>
</dbReference>
<evidence type="ECO:0000256" key="15">
    <source>
        <dbReference type="RuleBase" id="RU003357"/>
    </source>
</evidence>
<dbReference type="FunFam" id="2.170.130.10:FF:000001">
    <property type="entry name" value="Catecholate siderophore TonB-dependent receptor"/>
    <property type="match status" value="1"/>
</dbReference>
<dbReference type="InterPro" id="IPR039426">
    <property type="entry name" value="TonB-dep_rcpt-like"/>
</dbReference>
<dbReference type="InterPro" id="IPR037066">
    <property type="entry name" value="Plug_dom_sf"/>
</dbReference>
<reference evidence="20 21" key="1">
    <citation type="journal article" date="2015" name="Stand. Genomic Sci.">
        <title>Genomic Encyclopedia of Bacterial and Archaeal Type Strains, Phase III: the genomes of soil and plant-associated and newly described type strains.</title>
        <authorList>
            <person name="Whitman W.B."/>
            <person name="Woyke T."/>
            <person name="Klenk H.P."/>
            <person name="Zhou Y."/>
            <person name="Lilburn T.G."/>
            <person name="Beck B.J."/>
            <person name="De Vos P."/>
            <person name="Vandamme P."/>
            <person name="Eisen J.A."/>
            <person name="Garrity G."/>
            <person name="Hugenholtz P."/>
            <person name="Kyrpides N.C."/>
        </authorList>
    </citation>
    <scope>NUCLEOTIDE SEQUENCE [LARGE SCALE GENOMIC DNA]</scope>
    <source>
        <strain evidence="20 21">CGMCC 1.10822</strain>
    </source>
</reference>
<evidence type="ECO:0000259" key="18">
    <source>
        <dbReference type="Pfam" id="PF00593"/>
    </source>
</evidence>
<dbReference type="EMBL" id="VLLB01000011">
    <property type="protein sequence ID" value="TWI61521.1"/>
    <property type="molecule type" value="Genomic_DNA"/>
</dbReference>
<comment type="caution">
    <text evidence="20">The sequence shown here is derived from an EMBL/GenBank/DDBJ whole genome shotgun (WGS) entry which is preliminary data.</text>
</comment>
<keyword evidence="6 14" id="KW-0812">Transmembrane</keyword>
<evidence type="ECO:0000256" key="14">
    <source>
        <dbReference type="PROSITE-ProRule" id="PRU01360"/>
    </source>
</evidence>
<feature type="chain" id="PRO_5022198117" evidence="17">
    <location>
        <begin position="36"/>
        <end position="773"/>
    </location>
</feature>
<dbReference type="Pfam" id="PF00593">
    <property type="entry name" value="TonB_dep_Rec_b-barrel"/>
    <property type="match status" value="1"/>
</dbReference>
<dbReference type="Pfam" id="PF07715">
    <property type="entry name" value="Plug"/>
    <property type="match status" value="1"/>
</dbReference>
<dbReference type="Gene3D" id="2.40.170.20">
    <property type="entry name" value="TonB-dependent receptor, beta-barrel domain"/>
    <property type="match status" value="1"/>
</dbReference>
<evidence type="ECO:0000256" key="1">
    <source>
        <dbReference type="ARBA" id="ARBA00004571"/>
    </source>
</evidence>
<dbReference type="Proteomes" id="UP000318431">
    <property type="component" value="Unassembled WGS sequence"/>
</dbReference>
<feature type="signal peptide" evidence="17">
    <location>
        <begin position="1"/>
        <end position="35"/>
    </location>
</feature>
<dbReference type="GO" id="GO:0038023">
    <property type="term" value="F:signaling receptor activity"/>
    <property type="evidence" value="ECO:0007669"/>
    <property type="project" value="InterPro"/>
</dbReference>
<keyword evidence="5" id="KW-0410">Iron transport</keyword>
<dbReference type="GO" id="GO:0015891">
    <property type="term" value="P:siderophore transport"/>
    <property type="evidence" value="ECO:0007669"/>
    <property type="project" value="InterPro"/>
</dbReference>